<evidence type="ECO:0000256" key="4">
    <source>
        <dbReference type="ARBA" id="ARBA00022598"/>
    </source>
</evidence>
<feature type="active site" description="N6-AMP-lysine intermediate" evidence="14">
    <location>
        <position position="121"/>
    </location>
</feature>
<evidence type="ECO:0000256" key="5">
    <source>
        <dbReference type="ARBA" id="ARBA00022705"/>
    </source>
</evidence>
<feature type="binding site" evidence="14">
    <location>
        <position position="411"/>
    </location>
    <ligand>
        <name>Zn(2+)</name>
        <dbReference type="ChEBI" id="CHEBI:29105"/>
    </ligand>
</feature>
<organism evidence="16 17">
    <name type="scientific">Candidatus Nomurabacteria bacterium RIFCSPLOWO2_01_FULL_33_17</name>
    <dbReference type="NCBI Taxonomy" id="1801764"/>
    <lineage>
        <taxon>Bacteria</taxon>
        <taxon>Candidatus Nomuraibacteriota</taxon>
    </lineage>
</organism>
<dbReference type="Gene3D" id="1.10.150.20">
    <property type="entry name" value="5' to 3' exonuclease, C-terminal subdomain"/>
    <property type="match status" value="2"/>
</dbReference>
<dbReference type="SMART" id="SM00278">
    <property type="entry name" value="HhH1"/>
    <property type="match status" value="4"/>
</dbReference>
<dbReference type="InterPro" id="IPR001679">
    <property type="entry name" value="DNA_ligase"/>
</dbReference>
<keyword evidence="6 14" id="KW-0479">Metal-binding</keyword>
<evidence type="ECO:0000256" key="6">
    <source>
        <dbReference type="ARBA" id="ARBA00022723"/>
    </source>
</evidence>
<evidence type="ECO:0000256" key="13">
    <source>
        <dbReference type="ARBA" id="ARBA00060881"/>
    </source>
</evidence>
<dbReference type="SUPFAM" id="SSF56091">
    <property type="entry name" value="DNA ligase/mRNA capping enzyme, catalytic domain"/>
    <property type="match status" value="1"/>
</dbReference>
<reference evidence="16 17" key="1">
    <citation type="journal article" date="2016" name="Nat. Commun.">
        <title>Thousands of microbial genomes shed light on interconnected biogeochemical processes in an aquifer system.</title>
        <authorList>
            <person name="Anantharaman K."/>
            <person name="Brown C.T."/>
            <person name="Hug L.A."/>
            <person name="Sharon I."/>
            <person name="Castelle C.J."/>
            <person name="Probst A.J."/>
            <person name="Thomas B.C."/>
            <person name="Singh A."/>
            <person name="Wilkins M.J."/>
            <person name="Karaoz U."/>
            <person name="Brodie E.L."/>
            <person name="Williams K.H."/>
            <person name="Hubbard S.S."/>
            <person name="Banfield J.F."/>
        </authorList>
    </citation>
    <scope>NUCLEOTIDE SEQUENCE [LARGE SCALE GENOMIC DNA]</scope>
</reference>
<dbReference type="InterPro" id="IPR004150">
    <property type="entry name" value="NAD_DNA_ligase_OB"/>
</dbReference>
<dbReference type="AlphaFoldDB" id="A0A1F6WPW9"/>
<dbReference type="Pfam" id="PF14520">
    <property type="entry name" value="HHH_5"/>
    <property type="match status" value="1"/>
</dbReference>
<keyword evidence="4 14" id="KW-0436">Ligase</keyword>
<feature type="binding site" evidence="14">
    <location>
        <position position="414"/>
    </location>
    <ligand>
        <name>Zn(2+)</name>
        <dbReference type="ChEBI" id="CHEBI:29105"/>
    </ligand>
</feature>
<evidence type="ECO:0000256" key="2">
    <source>
        <dbReference type="ARBA" id="ARBA00012722"/>
    </source>
</evidence>
<dbReference type="HAMAP" id="MF_01588">
    <property type="entry name" value="DNA_ligase_A"/>
    <property type="match status" value="1"/>
</dbReference>
<keyword evidence="10 14" id="KW-0520">NAD</keyword>
<dbReference type="SUPFAM" id="SSF47781">
    <property type="entry name" value="RuvA domain 2-like"/>
    <property type="match status" value="1"/>
</dbReference>
<name>A0A1F6WPW9_9BACT</name>
<dbReference type="SUPFAM" id="SSF52113">
    <property type="entry name" value="BRCT domain"/>
    <property type="match status" value="1"/>
</dbReference>
<comment type="catalytic activity">
    <reaction evidence="12 14">
        <text>NAD(+) + (deoxyribonucleotide)n-3'-hydroxyl + 5'-phospho-(deoxyribonucleotide)m = (deoxyribonucleotide)n+m + AMP + beta-nicotinamide D-nucleotide.</text>
        <dbReference type="EC" id="6.5.1.2"/>
    </reaction>
</comment>
<dbReference type="Gene3D" id="1.10.287.610">
    <property type="entry name" value="Helix hairpin bin"/>
    <property type="match status" value="1"/>
</dbReference>
<feature type="binding site" evidence="14">
    <location>
        <begin position="83"/>
        <end position="84"/>
    </location>
    <ligand>
        <name>NAD(+)</name>
        <dbReference type="ChEBI" id="CHEBI:57540"/>
    </ligand>
</feature>
<sequence length="673" mass="74833">MDKIKEEKRIQKLRELLAYHRALYHQHDNAEISDEAYDALVYELLNLEENFPEFKDINSPTVTVGDAPIEKFTKVKHSFPQYSYDNIFSYDELIKWEEKINRFIEKSNLKNKNLEYITELKIDGLKVILTYQNGNLTSGATRGDGTIGEDITHSVMAINAIPKKLNKKINLIVVGEAWMKKSDLEKLNKEREKDNLSLFANTRNAAAGSLRQLDPAITKSRNIQFFTYAIDKITGGASPETQKQTLELLNQFGFNVNPNYKVCKNVNDIEDFYKKQSILKDKHEYGVDGMVIKINSFSISQAIGYTAKSPRFGVAYKFPAVEATTTVLDIVVQVGRTGALTPVAHLRPVLIAGSLVSRATLHNQDEIKKLGLKIGDTVIIKKAGDVIPDIVSVLTNLRQGNEKLFKMPNKCPVCNSNVATKKIGTNETSVAMYCLNKKCFAQELENLIHFVSKKGMNIVGMGDKIVEKLVNAGLVVEKSDIYELKNGDLSILEKMGEKSADNLINAINKSKDVELSKFIFALGIHHVGEESAILIAKKFGNFKNLQNASLNDIESIDGIGGTMAQSIVSYFSDTHNQKVLNNLLKHLNIKEFKKLNSKKLENKIFVITGTLPVLSRDDAKKMILDNGGKVAGSVSGNTTFLLAGTDPGSKYTNAVSLGVPIISENEFLKMLSN</sequence>
<feature type="binding site" evidence="14">
    <location>
        <position position="176"/>
    </location>
    <ligand>
        <name>NAD(+)</name>
        <dbReference type="ChEBI" id="CHEBI:57540"/>
    </ligand>
</feature>
<comment type="similarity">
    <text evidence="13 14">Belongs to the NAD-dependent DNA ligase family. LigA subfamily.</text>
</comment>
<evidence type="ECO:0000313" key="17">
    <source>
        <dbReference type="Proteomes" id="UP000178184"/>
    </source>
</evidence>
<dbReference type="GO" id="GO:0046872">
    <property type="term" value="F:metal ion binding"/>
    <property type="evidence" value="ECO:0007669"/>
    <property type="project" value="UniProtKB-KW"/>
</dbReference>
<dbReference type="InterPro" id="IPR012340">
    <property type="entry name" value="NA-bd_OB-fold"/>
</dbReference>
<dbReference type="Gene3D" id="3.30.470.30">
    <property type="entry name" value="DNA ligase/mRNA capping enzyme"/>
    <property type="match status" value="1"/>
</dbReference>
<dbReference type="NCBIfam" id="TIGR00575">
    <property type="entry name" value="dnlj"/>
    <property type="match status" value="1"/>
</dbReference>
<dbReference type="STRING" id="1801764.A2903_01055"/>
<dbReference type="SMART" id="SM00532">
    <property type="entry name" value="LIGANc"/>
    <property type="match status" value="1"/>
</dbReference>
<evidence type="ECO:0000256" key="1">
    <source>
        <dbReference type="ARBA" id="ARBA00004067"/>
    </source>
</evidence>
<feature type="binding site" evidence="14">
    <location>
        <position position="142"/>
    </location>
    <ligand>
        <name>NAD(+)</name>
        <dbReference type="ChEBI" id="CHEBI:57540"/>
    </ligand>
</feature>
<dbReference type="PROSITE" id="PS01056">
    <property type="entry name" value="DNA_LIGASE_N2"/>
    <property type="match status" value="1"/>
</dbReference>
<protein>
    <recommendedName>
        <fullName evidence="3 14">DNA ligase</fullName>
        <ecNumber evidence="2 14">6.5.1.2</ecNumber>
    </recommendedName>
    <alternativeName>
        <fullName evidence="14">Polydeoxyribonucleotide synthase [NAD(+)]</fullName>
    </alternativeName>
</protein>
<dbReference type="InterPro" id="IPR033136">
    <property type="entry name" value="DNA_ligase_CS"/>
</dbReference>
<dbReference type="InterPro" id="IPR013839">
    <property type="entry name" value="DNAligase_adenylation"/>
</dbReference>
<dbReference type="Pfam" id="PF00533">
    <property type="entry name" value="BRCT"/>
    <property type="match status" value="1"/>
</dbReference>
<evidence type="ECO:0000256" key="7">
    <source>
        <dbReference type="ARBA" id="ARBA00022763"/>
    </source>
</evidence>
<feature type="binding site" evidence="14">
    <location>
        <position position="317"/>
    </location>
    <ligand>
        <name>NAD(+)</name>
        <dbReference type="ChEBI" id="CHEBI:57540"/>
    </ligand>
</feature>
<evidence type="ECO:0000256" key="12">
    <source>
        <dbReference type="ARBA" id="ARBA00034005"/>
    </source>
</evidence>
<dbReference type="GO" id="GO:0003911">
    <property type="term" value="F:DNA ligase (NAD+) activity"/>
    <property type="evidence" value="ECO:0007669"/>
    <property type="project" value="UniProtKB-UniRule"/>
</dbReference>
<dbReference type="InterPro" id="IPR013840">
    <property type="entry name" value="DNAligase_N"/>
</dbReference>
<evidence type="ECO:0000256" key="10">
    <source>
        <dbReference type="ARBA" id="ARBA00023027"/>
    </source>
</evidence>
<feature type="binding site" evidence="14">
    <location>
        <position position="434"/>
    </location>
    <ligand>
        <name>Zn(2+)</name>
        <dbReference type="ChEBI" id="CHEBI:29105"/>
    </ligand>
</feature>
<feature type="binding site" evidence="14">
    <location>
        <position position="439"/>
    </location>
    <ligand>
        <name>Zn(2+)</name>
        <dbReference type="ChEBI" id="CHEBI:29105"/>
    </ligand>
</feature>
<dbReference type="EC" id="6.5.1.2" evidence="2 14"/>
<evidence type="ECO:0000256" key="8">
    <source>
        <dbReference type="ARBA" id="ARBA00022833"/>
    </source>
</evidence>
<dbReference type="InterPro" id="IPR010994">
    <property type="entry name" value="RuvA_2-like"/>
</dbReference>
<dbReference type="Proteomes" id="UP000178184">
    <property type="component" value="Unassembled WGS sequence"/>
</dbReference>
<dbReference type="SMART" id="SM00292">
    <property type="entry name" value="BRCT"/>
    <property type="match status" value="1"/>
</dbReference>
<evidence type="ECO:0000256" key="11">
    <source>
        <dbReference type="ARBA" id="ARBA00023204"/>
    </source>
</evidence>
<evidence type="ECO:0000256" key="9">
    <source>
        <dbReference type="ARBA" id="ARBA00022842"/>
    </source>
</evidence>
<dbReference type="GO" id="GO:0003677">
    <property type="term" value="F:DNA binding"/>
    <property type="evidence" value="ECO:0007669"/>
    <property type="project" value="InterPro"/>
</dbReference>
<evidence type="ECO:0000256" key="3">
    <source>
        <dbReference type="ARBA" id="ARBA00013308"/>
    </source>
</evidence>
<dbReference type="SUPFAM" id="SSF50249">
    <property type="entry name" value="Nucleic acid-binding proteins"/>
    <property type="match status" value="1"/>
</dbReference>
<dbReference type="InterPro" id="IPR001357">
    <property type="entry name" value="BRCT_dom"/>
</dbReference>
<feature type="binding site" evidence="14">
    <location>
        <position position="293"/>
    </location>
    <ligand>
        <name>NAD(+)</name>
        <dbReference type="ChEBI" id="CHEBI:57540"/>
    </ligand>
</feature>
<keyword evidence="5 14" id="KW-0235">DNA replication</keyword>
<dbReference type="PANTHER" id="PTHR23389:SF9">
    <property type="entry name" value="DNA LIGASE"/>
    <property type="match status" value="1"/>
</dbReference>
<feature type="domain" description="BRCT" evidence="15">
    <location>
        <begin position="595"/>
        <end position="673"/>
    </location>
</feature>
<dbReference type="Gene3D" id="2.40.50.140">
    <property type="entry name" value="Nucleic acid-binding proteins"/>
    <property type="match status" value="1"/>
</dbReference>
<dbReference type="Pfam" id="PF01653">
    <property type="entry name" value="DNA_ligase_aden"/>
    <property type="match status" value="1"/>
</dbReference>
<dbReference type="GO" id="GO:0005829">
    <property type="term" value="C:cytosol"/>
    <property type="evidence" value="ECO:0007669"/>
    <property type="project" value="TreeGrafter"/>
</dbReference>
<accession>A0A1F6WPW9</accession>
<feature type="binding site" evidence="14">
    <location>
        <position position="119"/>
    </location>
    <ligand>
        <name>NAD(+)</name>
        <dbReference type="ChEBI" id="CHEBI:57540"/>
    </ligand>
</feature>
<evidence type="ECO:0000259" key="15">
    <source>
        <dbReference type="PROSITE" id="PS50172"/>
    </source>
</evidence>
<comment type="function">
    <text evidence="1 14">DNA ligase that catalyzes the formation of phosphodiester linkages between 5'-phosphoryl and 3'-hydroxyl groups in double-stranded DNA using NAD as a coenzyme and as the energy source for the reaction. It is essential for DNA replication and repair of damaged DNA.</text>
</comment>
<gene>
    <name evidence="14" type="primary">ligA</name>
    <name evidence="16" type="ORF">A2903_01055</name>
</gene>
<dbReference type="Gene3D" id="6.20.10.30">
    <property type="match status" value="1"/>
</dbReference>
<dbReference type="PIRSF" id="PIRSF001604">
    <property type="entry name" value="LigA"/>
    <property type="match status" value="1"/>
</dbReference>
<dbReference type="FunFam" id="2.40.50.140:FF:000012">
    <property type="entry name" value="DNA ligase"/>
    <property type="match status" value="1"/>
</dbReference>
<proteinExistence type="inferred from homology"/>
<dbReference type="Pfam" id="PF22745">
    <property type="entry name" value="Nlig-Ia"/>
    <property type="match status" value="1"/>
</dbReference>
<dbReference type="FunFam" id="1.10.150.20:FF:000007">
    <property type="entry name" value="DNA ligase"/>
    <property type="match status" value="1"/>
</dbReference>
<dbReference type="CDD" id="cd17748">
    <property type="entry name" value="BRCT_DNA_ligase_like"/>
    <property type="match status" value="1"/>
</dbReference>
<evidence type="ECO:0000313" key="16">
    <source>
        <dbReference type="EMBL" id="OGI83907.1"/>
    </source>
</evidence>
<dbReference type="Pfam" id="PF12826">
    <property type="entry name" value="HHH_2"/>
    <property type="match status" value="1"/>
</dbReference>
<dbReference type="EMBL" id="MFUO01000017">
    <property type="protein sequence ID" value="OGI83907.1"/>
    <property type="molecule type" value="Genomic_DNA"/>
</dbReference>
<dbReference type="NCBIfam" id="NF005932">
    <property type="entry name" value="PRK07956.1"/>
    <property type="match status" value="1"/>
</dbReference>
<keyword evidence="9 14" id="KW-0460">Magnesium</keyword>
<dbReference type="PANTHER" id="PTHR23389">
    <property type="entry name" value="CHROMOSOME TRANSMISSION FIDELITY FACTOR 18"/>
    <property type="match status" value="1"/>
</dbReference>
<dbReference type="Pfam" id="PF03120">
    <property type="entry name" value="OB_DNA_ligase"/>
    <property type="match status" value="1"/>
</dbReference>
<dbReference type="PROSITE" id="PS50172">
    <property type="entry name" value="BRCT"/>
    <property type="match status" value="1"/>
</dbReference>
<dbReference type="GO" id="GO:0006260">
    <property type="term" value="P:DNA replication"/>
    <property type="evidence" value="ECO:0007669"/>
    <property type="project" value="UniProtKB-KW"/>
</dbReference>
<feature type="binding site" evidence="14">
    <location>
        <begin position="34"/>
        <end position="38"/>
    </location>
    <ligand>
        <name>NAD(+)</name>
        <dbReference type="ChEBI" id="CHEBI:57540"/>
    </ligand>
</feature>
<dbReference type="InterPro" id="IPR003583">
    <property type="entry name" value="Hlx-hairpin-Hlx_DNA-bd_motif"/>
</dbReference>
<comment type="caution">
    <text evidence="16">The sequence shown here is derived from an EMBL/GenBank/DDBJ whole genome shotgun (WGS) entry which is preliminary data.</text>
</comment>
<dbReference type="InterPro" id="IPR036420">
    <property type="entry name" value="BRCT_dom_sf"/>
</dbReference>
<keyword evidence="7 14" id="KW-0227">DNA damage</keyword>
<dbReference type="Gene3D" id="3.40.50.10190">
    <property type="entry name" value="BRCT domain"/>
    <property type="match status" value="1"/>
</dbReference>
<keyword evidence="11 14" id="KW-0234">DNA repair</keyword>
<evidence type="ECO:0000256" key="14">
    <source>
        <dbReference type="HAMAP-Rule" id="MF_01588"/>
    </source>
</evidence>
<keyword evidence="8 14" id="KW-0862">Zinc</keyword>
<dbReference type="GO" id="GO:0006281">
    <property type="term" value="P:DNA repair"/>
    <property type="evidence" value="ECO:0007669"/>
    <property type="project" value="UniProtKB-KW"/>
</dbReference>
<dbReference type="InterPro" id="IPR041663">
    <property type="entry name" value="DisA/LigA_HHH"/>
</dbReference>
<keyword evidence="14" id="KW-0464">Manganese</keyword>
<dbReference type="CDD" id="cd00114">
    <property type="entry name" value="LIGANc"/>
    <property type="match status" value="1"/>
</dbReference>
<comment type="cofactor">
    <cofactor evidence="14">
        <name>Mg(2+)</name>
        <dbReference type="ChEBI" id="CHEBI:18420"/>
    </cofactor>
    <cofactor evidence="14">
        <name>Mn(2+)</name>
        <dbReference type="ChEBI" id="CHEBI:29035"/>
    </cofactor>
</comment>